<evidence type="ECO:0000313" key="1">
    <source>
        <dbReference type="EMBL" id="SVC11300.1"/>
    </source>
</evidence>
<sequence>MEIRQINELPQTFKWIFKQPGLKK</sequence>
<accession>A0A382JGP7</accession>
<reference evidence="1" key="1">
    <citation type="submission" date="2018-05" db="EMBL/GenBank/DDBJ databases">
        <authorList>
            <person name="Lanie J.A."/>
            <person name="Ng W.-L."/>
            <person name="Kazmierczak K.M."/>
            <person name="Andrzejewski T.M."/>
            <person name="Davidsen T.M."/>
            <person name="Wayne K.J."/>
            <person name="Tettelin H."/>
            <person name="Glass J.I."/>
            <person name="Rusch D."/>
            <person name="Podicherti R."/>
            <person name="Tsui H.-C.T."/>
            <person name="Winkler M.E."/>
        </authorList>
    </citation>
    <scope>NUCLEOTIDE SEQUENCE</scope>
</reference>
<protein>
    <submittedName>
        <fullName evidence="1">Uncharacterized protein</fullName>
    </submittedName>
</protein>
<organism evidence="1">
    <name type="scientific">marine metagenome</name>
    <dbReference type="NCBI Taxonomy" id="408172"/>
    <lineage>
        <taxon>unclassified sequences</taxon>
        <taxon>metagenomes</taxon>
        <taxon>ecological metagenomes</taxon>
    </lineage>
</organism>
<dbReference type="AlphaFoldDB" id="A0A382JGP7"/>
<name>A0A382JGP7_9ZZZZ</name>
<gene>
    <name evidence="1" type="ORF">METZ01_LOCUS264154</name>
</gene>
<dbReference type="EMBL" id="UINC01074277">
    <property type="protein sequence ID" value="SVC11300.1"/>
    <property type="molecule type" value="Genomic_DNA"/>
</dbReference>
<proteinExistence type="predicted"/>